<keyword evidence="3" id="KW-0175">Coiled coil</keyword>
<evidence type="ECO:0000256" key="4">
    <source>
        <dbReference type="SAM" id="Phobius"/>
    </source>
</evidence>
<dbReference type="Gene3D" id="2.40.50.100">
    <property type="match status" value="1"/>
</dbReference>
<dbReference type="PANTHER" id="PTHR32347:SF23">
    <property type="entry name" value="BLL5650 PROTEIN"/>
    <property type="match status" value="1"/>
</dbReference>
<dbReference type="AlphaFoldDB" id="A0A2A4FT57"/>
<dbReference type="Pfam" id="PF25917">
    <property type="entry name" value="BSH_RND"/>
    <property type="match status" value="1"/>
</dbReference>
<reference evidence="6 7" key="1">
    <citation type="submission" date="2017-09" db="EMBL/GenBank/DDBJ databases">
        <title>The Catabolism of 3,6-Dichlorosalicylic acid is Initiated by the Cytochrome P450 Monooxygenase DsmABC in Rhizorhabdus dicambivorans Ndbn-20.</title>
        <authorList>
            <person name="Na L."/>
        </authorList>
    </citation>
    <scope>NUCLEOTIDE SEQUENCE [LARGE SCALE GENOMIC DNA]</scope>
    <source>
        <strain evidence="6 7">Ndbn-20m</strain>
    </source>
</reference>
<keyword evidence="4" id="KW-1133">Transmembrane helix</keyword>
<evidence type="ECO:0000256" key="2">
    <source>
        <dbReference type="ARBA" id="ARBA00009477"/>
    </source>
</evidence>
<dbReference type="Gene3D" id="2.40.30.170">
    <property type="match status" value="1"/>
</dbReference>
<organism evidence="6 7">
    <name type="scientific">Rhizorhabdus dicambivorans</name>
    <dbReference type="NCBI Taxonomy" id="1850238"/>
    <lineage>
        <taxon>Bacteria</taxon>
        <taxon>Pseudomonadati</taxon>
        <taxon>Pseudomonadota</taxon>
        <taxon>Alphaproteobacteria</taxon>
        <taxon>Sphingomonadales</taxon>
        <taxon>Sphingomonadaceae</taxon>
        <taxon>Rhizorhabdus</taxon>
    </lineage>
</organism>
<feature type="transmembrane region" description="Helical" evidence="4">
    <location>
        <begin position="35"/>
        <end position="53"/>
    </location>
</feature>
<evidence type="ECO:0000256" key="3">
    <source>
        <dbReference type="ARBA" id="ARBA00023054"/>
    </source>
</evidence>
<dbReference type="SUPFAM" id="SSF111369">
    <property type="entry name" value="HlyD-like secretion proteins"/>
    <property type="match status" value="1"/>
</dbReference>
<dbReference type="RefSeq" id="WP_066964247.1">
    <property type="nucleotide sequence ID" value="NZ_CP023449.1"/>
</dbReference>
<dbReference type="KEGG" id="rdi:CMV14_08880"/>
<keyword evidence="7" id="KW-1185">Reference proteome</keyword>
<protein>
    <submittedName>
        <fullName evidence="6">Efflux RND transporter periplasmic adaptor subunit</fullName>
    </submittedName>
</protein>
<evidence type="ECO:0000256" key="1">
    <source>
        <dbReference type="ARBA" id="ARBA00004196"/>
    </source>
</evidence>
<evidence type="ECO:0000313" key="6">
    <source>
        <dbReference type="EMBL" id="PCE41593.1"/>
    </source>
</evidence>
<comment type="caution">
    <text evidence="6">The sequence shown here is derived from an EMBL/GenBank/DDBJ whole genome shotgun (WGS) entry which is preliminary data.</text>
</comment>
<dbReference type="OrthoDB" id="1957187at2"/>
<evidence type="ECO:0000313" key="7">
    <source>
        <dbReference type="Proteomes" id="UP000218934"/>
    </source>
</evidence>
<dbReference type="GO" id="GO:0030313">
    <property type="term" value="C:cell envelope"/>
    <property type="evidence" value="ECO:0007669"/>
    <property type="project" value="UniProtKB-SubCell"/>
</dbReference>
<keyword evidence="4" id="KW-0472">Membrane</keyword>
<keyword evidence="4" id="KW-0812">Transmembrane</keyword>
<dbReference type="Proteomes" id="UP000218934">
    <property type="component" value="Unassembled WGS sequence"/>
</dbReference>
<dbReference type="GO" id="GO:0022857">
    <property type="term" value="F:transmembrane transporter activity"/>
    <property type="evidence" value="ECO:0007669"/>
    <property type="project" value="InterPro"/>
</dbReference>
<dbReference type="InterPro" id="IPR058625">
    <property type="entry name" value="MdtA-like_BSH"/>
</dbReference>
<gene>
    <name evidence="6" type="ORF">COO09_13810</name>
</gene>
<dbReference type="InterPro" id="IPR050465">
    <property type="entry name" value="UPF0194_transport"/>
</dbReference>
<dbReference type="Gene3D" id="2.40.420.20">
    <property type="match status" value="1"/>
</dbReference>
<proteinExistence type="inferred from homology"/>
<name>A0A2A4FT57_9SPHN</name>
<dbReference type="PANTHER" id="PTHR32347">
    <property type="entry name" value="EFFLUX SYSTEM COMPONENT YKNX-RELATED"/>
    <property type="match status" value="1"/>
</dbReference>
<dbReference type="NCBIfam" id="TIGR01730">
    <property type="entry name" value="RND_mfp"/>
    <property type="match status" value="1"/>
</dbReference>
<comment type="similarity">
    <text evidence="2">Belongs to the membrane fusion protein (MFP) (TC 8.A.1) family.</text>
</comment>
<dbReference type="EMBL" id="NWUF01000013">
    <property type="protein sequence ID" value="PCE41593.1"/>
    <property type="molecule type" value="Genomic_DNA"/>
</dbReference>
<feature type="domain" description="Multidrug resistance protein MdtA-like barrel-sandwich hybrid" evidence="5">
    <location>
        <begin position="99"/>
        <end position="275"/>
    </location>
</feature>
<dbReference type="GO" id="GO:0016020">
    <property type="term" value="C:membrane"/>
    <property type="evidence" value="ECO:0007669"/>
    <property type="project" value="InterPro"/>
</dbReference>
<dbReference type="InterPro" id="IPR006143">
    <property type="entry name" value="RND_pump_MFP"/>
</dbReference>
<evidence type="ECO:0000259" key="5">
    <source>
        <dbReference type="Pfam" id="PF25917"/>
    </source>
</evidence>
<accession>A0A2A4FT57</accession>
<sequence>MSVVPMKNEPEPAAHSGGAMDRVIEKKGLSPRMKIGGGIALLLAAILLFWWFAPRGSSQTVEAQRLAISEVKQGTFDDFLPLRARVTPLLTVYLDAVEGGRVEKILVEDGATVVKGQLLAELSNADLQLSTLARETEVAEQLNNLRTTELALSRTRLENERNIIQADLDATKARRQYELQAPLAAKGFVAGRVFRDTSDDYQYQVKRGRVLRAAQANDERLQSSQLSQLRATAASLQSALAIAHANLDQLKLRAPVSGQLTAFSIQVGQSMSRGERIGQIDSPGRTKLEAGVDEYYLGRVQPGQKATIELGGKTYRMKVAKIYPQVKNGEFQVDLWFVDPEPAGMQRGQSLQAKLILGDPSPARLLPSGSWYTDTGGAWVFVVDPDGDGAIRRAVRLGRRNSDYIEILDGLDPGEKVITSSYAGFLDRTRLDLQRD</sequence>
<comment type="subcellular location">
    <subcellularLocation>
        <location evidence="1">Cell envelope</location>
    </subcellularLocation>
</comment>